<dbReference type="SUPFAM" id="SSF56672">
    <property type="entry name" value="DNA/RNA polymerases"/>
    <property type="match status" value="1"/>
</dbReference>
<dbReference type="InterPro" id="IPR000477">
    <property type="entry name" value="RT_dom"/>
</dbReference>
<dbReference type="EMBL" id="AJWZ01003934">
    <property type="protein sequence ID" value="EKC66861.1"/>
    <property type="molecule type" value="Genomic_DNA"/>
</dbReference>
<feature type="domain" description="Reverse transcriptase" evidence="1">
    <location>
        <begin position="1"/>
        <end position="68"/>
    </location>
</feature>
<proteinExistence type="predicted"/>
<dbReference type="GO" id="GO:0090615">
    <property type="term" value="P:mitochondrial mRNA processing"/>
    <property type="evidence" value="ECO:0007669"/>
    <property type="project" value="TreeGrafter"/>
</dbReference>
<feature type="non-terminal residue" evidence="2">
    <location>
        <position position="244"/>
    </location>
</feature>
<gene>
    <name evidence="2" type="ORF">OBE_05728</name>
</gene>
<dbReference type="InterPro" id="IPR024937">
    <property type="entry name" value="Domain_X"/>
</dbReference>
<comment type="caution">
    <text evidence="2">The sequence shown here is derived from an EMBL/GenBank/DDBJ whole genome shotgun (WGS) entry which is preliminary data.</text>
</comment>
<dbReference type="PANTHER" id="PTHR33642:SF4">
    <property type="entry name" value="COX1_OXI3 INTRON 1 PROTEIN-RELATED"/>
    <property type="match status" value="1"/>
</dbReference>
<dbReference type="PROSITE" id="PS50878">
    <property type="entry name" value="RT_POL"/>
    <property type="match status" value="1"/>
</dbReference>
<dbReference type="Pfam" id="PF00078">
    <property type="entry name" value="RVT_1"/>
    <property type="match status" value="1"/>
</dbReference>
<protein>
    <submittedName>
        <fullName evidence="2">Group II intron-encoded protein LtrA</fullName>
    </submittedName>
</protein>
<organism evidence="2">
    <name type="scientific">human gut metagenome</name>
    <dbReference type="NCBI Taxonomy" id="408170"/>
    <lineage>
        <taxon>unclassified sequences</taxon>
        <taxon>metagenomes</taxon>
        <taxon>organismal metagenomes</taxon>
    </lineage>
</organism>
<dbReference type="PANTHER" id="PTHR33642">
    <property type="entry name" value="COX1/OXI3 INTRON 1 PROTEIN-RELATED"/>
    <property type="match status" value="1"/>
</dbReference>
<dbReference type="GO" id="GO:0006315">
    <property type="term" value="P:homing of group II introns"/>
    <property type="evidence" value="ECO:0007669"/>
    <property type="project" value="TreeGrafter"/>
</dbReference>
<dbReference type="Pfam" id="PF01348">
    <property type="entry name" value="Intron_maturas2"/>
    <property type="match status" value="1"/>
</dbReference>
<sequence>MDEGYKRVFYIRYADDFLIGVIGRKADAEQVKQDVGRFIRENLHLEMSEEKTLITHGHDFAKFLGYEVTIAKGECNKKTKTGATRRVNNGKVMLYVPHDKWVKRLLSYHALKIKHDKQNGNKEVWEPVRRTRLLHLDDLEILNQYNAEIRGLYNYYRLANNVSVLNNFYYVMRYSMLKTFAGKYRTRISRIIQKYHQGKDFVWSIRRKTARLERCCSITTGFAVIPKWKADNPDVIARVFENYD</sequence>
<dbReference type="GO" id="GO:0005739">
    <property type="term" value="C:mitochondrion"/>
    <property type="evidence" value="ECO:0007669"/>
    <property type="project" value="TreeGrafter"/>
</dbReference>
<evidence type="ECO:0000259" key="1">
    <source>
        <dbReference type="PROSITE" id="PS50878"/>
    </source>
</evidence>
<dbReference type="InterPro" id="IPR043502">
    <property type="entry name" value="DNA/RNA_pol_sf"/>
</dbReference>
<accession>K1U5T6</accession>
<name>K1U5T6_9ZZZZ</name>
<reference evidence="2" key="1">
    <citation type="journal article" date="2013" name="Environ. Microbiol.">
        <title>Microbiota from the distal guts of lean and obese adolescents exhibit partial functional redundancy besides clear differences in community structure.</title>
        <authorList>
            <person name="Ferrer M."/>
            <person name="Ruiz A."/>
            <person name="Lanza F."/>
            <person name="Haange S.B."/>
            <person name="Oberbach A."/>
            <person name="Till H."/>
            <person name="Bargiela R."/>
            <person name="Campoy C."/>
            <person name="Segura M.T."/>
            <person name="Richter M."/>
            <person name="von Bergen M."/>
            <person name="Seifert J."/>
            <person name="Suarez A."/>
        </authorList>
    </citation>
    <scope>NUCLEOTIDE SEQUENCE</scope>
</reference>
<dbReference type="GO" id="GO:0003964">
    <property type="term" value="F:RNA-directed DNA polymerase activity"/>
    <property type="evidence" value="ECO:0007669"/>
    <property type="project" value="TreeGrafter"/>
</dbReference>
<dbReference type="AlphaFoldDB" id="K1U5T6"/>
<evidence type="ECO:0000313" key="2">
    <source>
        <dbReference type="EMBL" id="EKC66861.1"/>
    </source>
</evidence>